<feature type="transmembrane region" description="Helical" evidence="9">
    <location>
        <begin position="289"/>
        <end position="311"/>
    </location>
</feature>
<evidence type="ECO:0000256" key="6">
    <source>
        <dbReference type="ARBA" id="ARBA00022989"/>
    </source>
</evidence>
<evidence type="ECO:0000256" key="8">
    <source>
        <dbReference type="PIRNR" id="PIRNR005508"/>
    </source>
</evidence>
<keyword evidence="7 8" id="KW-0472">Membrane</keyword>
<dbReference type="GO" id="GO:0015104">
    <property type="term" value="F:antimonite transmembrane transporter activity"/>
    <property type="evidence" value="ECO:0007669"/>
    <property type="project" value="TreeGrafter"/>
</dbReference>
<evidence type="ECO:0000256" key="1">
    <source>
        <dbReference type="ARBA" id="ARBA00004651"/>
    </source>
</evidence>
<evidence type="ECO:0000256" key="4">
    <source>
        <dbReference type="ARBA" id="ARBA00022475"/>
    </source>
</evidence>
<dbReference type="PIRSF" id="PIRSF005508">
    <property type="entry name" value="Acr3"/>
    <property type="match status" value="1"/>
</dbReference>
<dbReference type="AlphaFoldDB" id="A0A9W6GEC0"/>
<evidence type="ECO:0000313" key="10">
    <source>
        <dbReference type="EMBL" id="GLI52555.1"/>
    </source>
</evidence>
<feature type="transmembrane region" description="Helical" evidence="9">
    <location>
        <begin position="154"/>
        <end position="174"/>
    </location>
</feature>
<feature type="transmembrane region" description="Helical" evidence="9">
    <location>
        <begin position="12"/>
        <end position="34"/>
    </location>
</feature>
<feature type="transmembrane region" description="Helical" evidence="9">
    <location>
        <begin position="125"/>
        <end position="147"/>
    </location>
</feature>
<evidence type="ECO:0000256" key="2">
    <source>
        <dbReference type="ARBA" id="ARBA00010110"/>
    </source>
</evidence>
<protein>
    <submittedName>
        <fullName evidence="10">Arsenic oxyanion-translocation pump</fullName>
    </submittedName>
</protein>
<dbReference type="PANTHER" id="PTHR43057">
    <property type="entry name" value="ARSENITE EFFLUX TRANSPORTER"/>
    <property type="match status" value="1"/>
</dbReference>
<keyword evidence="6 8" id="KW-1133">Transmembrane helix</keyword>
<accession>A0A9W6GEC0</accession>
<feature type="transmembrane region" description="Helical" evidence="9">
    <location>
        <begin position="186"/>
        <end position="210"/>
    </location>
</feature>
<name>A0A9W6GEC0_9BACT</name>
<evidence type="ECO:0000313" key="11">
    <source>
        <dbReference type="Proteomes" id="UP001144297"/>
    </source>
</evidence>
<dbReference type="Pfam" id="PF01758">
    <property type="entry name" value="SBF"/>
    <property type="match status" value="1"/>
</dbReference>
<dbReference type="GO" id="GO:0005886">
    <property type="term" value="C:plasma membrane"/>
    <property type="evidence" value="ECO:0007669"/>
    <property type="project" value="UniProtKB-SubCell"/>
</dbReference>
<proteinExistence type="inferred from homology"/>
<dbReference type="InterPro" id="IPR038770">
    <property type="entry name" value="Na+/solute_symporter_sf"/>
</dbReference>
<keyword evidence="3 8" id="KW-0813">Transport</keyword>
<feature type="transmembrane region" description="Helical" evidence="9">
    <location>
        <begin position="317"/>
        <end position="337"/>
    </location>
</feature>
<comment type="caution">
    <text evidence="10">The sequence shown here is derived from an EMBL/GenBank/DDBJ whole genome shotgun (WGS) entry which is preliminary data.</text>
</comment>
<feature type="transmembrane region" description="Helical" evidence="9">
    <location>
        <begin position="54"/>
        <end position="75"/>
    </location>
</feature>
<gene>
    <name evidence="10" type="ORF">TISLANDTSLP1_02480</name>
</gene>
<organism evidence="10 11">
    <name type="scientific">Thermodesulfovibrio yellowstonii</name>
    <dbReference type="NCBI Taxonomy" id="28262"/>
    <lineage>
        <taxon>Bacteria</taxon>
        <taxon>Pseudomonadati</taxon>
        <taxon>Nitrospirota</taxon>
        <taxon>Thermodesulfovibrionia</taxon>
        <taxon>Thermodesulfovibrionales</taxon>
        <taxon>Thermodesulfovibrionaceae</taxon>
        <taxon>Thermodesulfovibrio</taxon>
    </lineage>
</organism>
<evidence type="ECO:0000256" key="5">
    <source>
        <dbReference type="ARBA" id="ARBA00022692"/>
    </source>
</evidence>
<feature type="transmembrane region" description="Helical" evidence="9">
    <location>
        <begin position="222"/>
        <end position="244"/>
    </location>
</feature>
<keyword evidence="4 8" id="KW-1003">Cell membrane</keyword>
<keyword evidence="5 8" id="KW-0812">Transmembrane</keyword>
<feature type="transmembrane region" description="Helical" evidence="9">
    <location>
        <begin position="96"/>
        <end position="119"/>
    </location>
</feature>
<reference evidence="10" key="1">
    <citation type="submission" date="2022-12" db="EMBL/GenBank/DDBJ databases">
        <title>Reference genome sequencing for broad-spectrum identification of bacterial and archaeal isolates by mass spectrometry.</title>
        <authorList>
            <person name="Sekiguchi Y."/>
            <person name="Tourlousse D.M."/>
        </authorList>
    </citation>
    <scope>NUCLEOTIDE SEQUENCE</scope>
    <source>
        <strain evidence="10">TSL-P1</strain>
    </source>
</reference>
<dbReference type="PANTHER" id="PTHR43057:SF1">
    <property type="entry name" value="ARSENICAL-RESISTANCE PROTEIN 3"/>
    <property type="match status" value="1"/>
</dbReference>
<keyword evidence="11" id="KW-1185">Reference proteome</keyword>
<dbReference type="Proteomes" id="UP001144297">
    <property type="component" value="Unassembled WGS sequence"/>
</dbReference>
<dbReference type="EMBL" id="BSDX01000001">
    <property type="protein sequence ID" value="GLI52555.1"/>
    <property type="molecule type" value="Genomic_DNA"/>
</dbReference>
<evidence type="ECO:0000256" key="7">
    <source>
        <dbReference type="ARBA" id="ARBA00023136"/>
    </source>
</evidence>
<dbReference type="GO" id="GO:0015105">
    <property type="term" value="F:arsenite transmembrane transporter activity"/>
    <property type="evidence" value="ECO:0007669"/>
    <property type="project" value="TreeGrafter"/>
</dbReference>
<dbReference type="InterPro" id="IPR004706">
    <property type="entry name" value="Arsenical-R_Acr3"/>
</dbReference>
<evidence type="ECO:0000256" key="9">
    <source>
        <dbReference type="SAM" id="Phobius"/>
    </source>
</evidence>
<sequence>MKKFLEKLHNFRLLPFFVIISMIIGIAIGKWYGISNFELTPPIDAIKSIFKGGYEFSLPNTLALGVVVGLFMMMYPAMANIKFEDLGKAMKSPKQLAIVAFFNYAVAPFFMLLLAKFFLIGELDLYTGLVLYGLAPCIAMVIVFTYLAGGNGPLAIILVAFNSIVQMLLIPVYAKLLLGDVQFDVWVVGESVVLYLGVPLAAGMLTRFLGVKRFGEGWFKKLKFYLDTMSIAGLLFTLIVMFALKGDLILEKPIFIVQMAIPMTIFFWTMFVIVYLVSWKFKLNYEDSVAVAFNSTGRDFEIAIAIAISAFNPTVALATVIGPLIEVPVMLALVGFAKKTEYRLFKIQK</sequence>
<dbReference type="Gene3D" id="1.20.1530.20">
    <property type="match status" value="1"/>
</dbReference>
<dbReference type="GO" id="GO:0015297">
    <property type="term" value="F:antiporter activity"/>
    <property type="evidence" value="ECO:0007669"/>
    <property type="project" value="UniProtKB-UniRule"/>
</dbReference>
<dbReference type="InterPro" id="IPR002657">
    <property type="entry name" value="BilAc:Na_symport/Acr3"/>
</dbReference>
<comment type="similarity">
    <text evidence="2 8">Belongs to the arsenical resistance-3 (ACR3) (TC 2.A.59) family.</text>
</comment>
<comment type="subcellular location">
    <subcellularLocation>
        <location evidence="1 8">Cell membrane</location>
        <topology evidence="1 8">Multi-pass membrane protein</topology>
    </subcellularLocation>
</comment>
<feature type="transmembrane region" description="Helical" evidence="9">
    <location>
        <begin position="256"/>
        <end position="277"/>
    </location>
</feature>
<evidence type="ECO:0000256" key="3">
    <source>
        <dbReference type="ARBA" id="ARBA00022448"/>
    </source>
</evidence>